<evidence type="ECO:0000259" key="7">
    <source>
        <dbReference type="SMART" id="SM00014"/>
    </source>
</evidence>
<dbReference type="RefSeq" id="XP_020046143.1">
    <property type="nucleotide sequence ID" value="XM_020193614.1"/>
</dbReference>
<comment type="subcellular location">
    <subcellularLocation>
        <location evidence="1">Membrane</location>
        <topology evidence="1">Multi-pass membrane protein</topology>
    </subcellularLocation>
</comment>
<dbReference type="GO" id="GO:0006644">
    <property type="term" value="P:phospholipid metabolic process"/>
    <property type="evidence" value="ECO:0007669"/>
    <property type="project" value="EnsemblFungi"/>
</dbReference>
<dbReference type="GO" id="GO:0046839">
    <property type="term" value="P:phospholipid dephosphorylation"/>
    <property type="evidence" value="ECO:0007669"/>
    <property type="project" value="TreeGrafter"/>
</dbReference>
<dbReference type="Proteomes" id="UP000095038">
    <property type="component" value="Unassembled WGS sequence"/>
</dbReference>
<dbReference type="GeneID" id="30967250"/>
<dbReference type="SMART" id="SM00014">
    <property type="entry name" value="acidPPc"/>
    <property type="match status" value="1"/>
</dbReference>
<feature type="transmembrane region" description="Helical" evidence="6">
    <location>
        <begin position="20"/>
        <end position="39"/>
    </location>
</feature>
<gene>
    <name evidence="8" type="ORF">ASCRUDRAFT_76785</name>
</gene>
<dbReference type="Gene3D" id="1.20.144.10">
    <property type="entry name" value="Phosphatidic acid phosphatase type 2/haloperoxidase"/>
    <property type="match status" value="1"/>
</dbReference>
<accession>A0A1D2VDY1</accession>
<dbReference type="GO" id="GO:0008195">
    <property type="term" value="F:phosphatidate phosphatase activity"/>
    <property type="evidence" value="ECO:0007669"/>
    <property type="project" value="EnsemblFungi"/>
</dbReference>
<dbReference type="InterPro" id="IPR036938">
    <property type="entry name" value="PAP2/HPO_sf"/>
</dbReference>
<dbReference type="OrthoDB" id="10030083at2759"/>
<dbReference type="GO" id="GO:0045121">
    <property type="term" value="C:membrane raft"/>
    <property type="evidence" value="ECO:0007669"/>
    <property type="project" value="EnsemblFungi"/>
</dbReference>
<dbReference type="SUPFAM" id="SSF48317">
    <property type="entry name" value="Acid phosphatase/Vanadium-dependent haloperoxidase"/>
    <property type="match status" value="1"/>
</dbReference>
<evidence type="ECO:0000313" key="8">
    <source>
        <dbReference type="EMBL" id="ODV59836.1"/>
    </source>
</evidence>
<dbReference type="GO" id="GO:0000329">
    <property type="term" value="C:fungal-type vacuole membrane"/>
    <property type="evidence" value="ECO:0007669"/>
    <property type="project" value="EnsemblFungi"/>
</dbReference>
<evidence type="ECO:0000256" key="5">
    <source>
        <dbReference type="ARBA" id="ARBA00023136"/>
    </source>
</evidence>
<dbReference type="InterPro" id="IPR000326">
    <property type="entry name" value="PAP2/HPO"/>
</dbReference>
<evidence type="ECO:0000256" key="3">
    <source>
        <dbReference type="ARBA" id="ARBA00022692"/>
    </source>
</evidence>
<dbReference type="FunCoup" id="A0A1D2VDY1">
    <property type="interactions" value="200"/>
</dbReference>
<evidence type="ECO:0000256" key="1">
    <source>
        <dbReference type="ARBA" id="ARBA00004141"/>
    </source>
</evidence>
<dbReference type="GO" id="GO:0000810">
    <property type="term" value="F:diacylglycerol diphosphate phosphatase activity"/>
    <property type="evidence" value="ECO:0007669"/>
    <property type="project" value="EnsemblFungi"/>
</dbReference>
<dbReference type="InParanoid" id="A0A1D2VDY1"/>
<dbReference type="PANTHER" id="PTHR10165">
    <property type="entry name" value="LIPID PHOSPHATE PHOSPHATASE"/>
    <property type="match status" value="1"/>
</dbReference>
<dbReference type="STRING" id="1344418.A0A1D2VDY1"/>
<feature type="domain" description="Phosphatidic acid phosphatase type 2/haloperoxidase" evidence="7">
    <location>
        <begin position="102"/>
        <end position="245"/>
    </location>
</feature>
<feature type="transmembrane region" description="Helical" evidence="6">
    <location>
        <begin position="199"/>
        <end position="217"/>
    </location>
</feature>
<dbReference type="GO" id="GO:0042802">
    <property type="term" value="F:identical protein binding"/>
    <property type="evidence" value="ECO:0007669"/>
    <property type="project" value="EnsemblFungi"/>
</dbReference>
<dbReference type="PANTHER" id="PTHR10165:SF35">
    <property type="entry name" value="RE23632P"/>
    <property type="match status" value="1"/>
</dbReference>
<keyword evidence="9" id="KW-1185">Reference proteome</keyword>
<name>A0A1D2VDY1_9ASCO</name>
<evidence type="ECO:0000256" key="4">
    <source>
        <dbReference type="ARBA" id="ARBA00022989"/>
    </source>
</evidence>
<organism evidence="8 9">
    <name type="scientific">Ascoidea rubescens DSM 1968</name>
    <dbReference type="NCBI Taxonomy" id="1344418"/>
    <lineage>
        <taxon>Eukaryota</taxon>
        <taxon>Fungi</taxon>
        <taxon>Dikarya</taxon>
        <taxon>Ascomycota</taxon>
        <taxon>Saccharomycotina</taxon>
        <taxon>Saccharomycetes</taxon>
        <taxon>Ascoideaceae</taxon>
        <taxon>Ascoidea</taxon>
    </lineage>
</organism>
<keyword evidence="5 6" id="KW-0472">Membrane</keyword>
<feature type="transmembrane region" description="Helical" evidence="6">
    <location>
        <begin position="70"/>
        <end position="89"/>
    </location>
</feature>
<dbReference type="CDD" id="cd03390">
    <property type="entry name" value="PAP2_containing_1_like"/>
    <property type="match status" value="1"/>
</dbReference>
<feature type="transmembrane region" description="Helical" evidence="6">
    <location>
        <begin position="96"/>
        <end position="116"/>
    </location>
</feature>
<evidence type="ECO:0000256" key="2">
    <source>
        <dbReference type="ARBA" id="ARBA00008816"/>
    </source>
</evidence>
<keyword evidence="4 6" id="KW-1133">Transmembrane helix</keyword>
<protein>
    <submittedName>
        <fullName evidence="8">PAP2-domain-containing protein</fullName>
    </submittedName>
</protein>
<keyword evidence="3 6" id="KW-0812">Transmembrane</keyword>
<reference evidence="9" key="1">
    <citation type="submission" date="2016-05" db="EMBL/GenBank/DDBJ databases">
        <title>Comparative genomics of biotechnologically important yeasts.</title>
        <authorList>
            <consortium name="DOE Joint Genome Institute"/>
            <person name="Riley R."/>
            <person name="Haridas S."/>
            <person name="Wolfe K.H."/>
            <person name="Lopes M.R."/>
            <person name="Hittinger C.T."/>
            <person name="Goker M."/>
            <person name="Salamov A."/>
            <person name="Wisecaver J."/>
            <person name="Long T.M."/>
            <person name="Aerts A.L."/>
            <person name="Barry K."/>
            <person name="Choi C."/>
            <person name="Clum A."/>
            <person name="Coughlan A.Y."/>
            <person name="Deshpande S."/>
            <person name="Douglass A.P."/>
            <person name="Hanson S.J."/>
            <person name="Klenk H.-P."/>
            <person name="Labutti K."/>
            <person name="Lapidus A."/>
            <person name="Lindquist E."/>
            <person name="Lipzen A."/>
            <person name="Meier-Kolthoff J.P."/>
            <person name="Ohm R.A."/>
            <person name="Otillar R.P."/>
            <person name="Pangilinan J."/>
            <person name="Peng Y."/>
            <person name="Rokas A."/>
            <person name="Rosa C.A."/>
            <person name="Scheuner C."/>
            <person name="Sibirny A.A."/>
            <person name="Slot J.C."/>
            <person name="Stielow J.B."/>
            <person name="Sun H."/>
            <person name="Kurtzman C.P."/>
            <person name="Blackwell M."/>
            <person name="Grigoriev I.V."/>
            <person name="Jeffries T.W."/>
        </authorList>
    </citation>
    <scope>NUCLEOTIDE SEQUENCE [LARGE SCALE GENOMIC DNA]</scope>
    <source>
        <strain evidence="9">DSM 1968</strain>
    </source>
</reference>
<dbReference type="Pfam" id="PF01569">
    <property type="entry name" value="PAP2"/>
    <property type="match status" value="1"/>
</dbReference>
<dbReference type="InterPro" id="IPR043216">
    <property type="entry name" value="PAP-like"/>
</dbReference>
<dbReference type="AlphaFoldDB" id="A0A1D2VDY1"/>
<dbReference type="EMBL" id="KV454484">
    <property type="protein sequence ID" value="ODV59836.1"/>
    <property type="molecule type" value="Genomic_DNA"/>
</dbReference>
<sequence>MNRLNFGLDSFPKAKILLRWRVTDALFIILIMLLYGLFYNLPPFERQFFINDLTISHPFKEHEIVPNKELFFYAAFTPFFLLIISSLIITPKHRFYVTYLTLLGFVSSILFTSFLTDILKNWIGRPRPDFISRCDVTSTALENVLYTASQVCQTEDLEKLKDGFRSCPSGHSSISWAGLGYLSLWLLGQTCSAHHGTGLWRTLISIIPTIIATLIALSRTQDYRHRFSDVTIGSLVGALIGYWSYRRYFPSIKSRFCYMPTQLIVENNLSSNNYLLHENEDFEDGYHLISTQIPAEPDLENQLPHNYNQ</sequence>
<evidence type="ECO:0000256" key="6">
    <source>
        <dbReference type="SAM" id="Phobius"/>
    </source>
</evidence>
<comment type="similarity">
    <text evidence="2">Belongs to the PA-phosphatase related phosphoesterase family.</text>
</comment>
<proteinExistence type="inferred from homology"/>
<evidence type="ECO:0000313" key="9">
    <source>
        <dbReference type="Proteomes" id="UP000095038"/>
    </source>
</evidence>